<dbReference type="KEGG" id="pfj:MYCFIDRAFT_169829"/>
<feature type="region of interest" description="Disordered" evidence="1">
    <location>
        <begin position="408"/>
        <end position="429"/>
    </location>
</feature>
<feature type="compositionally biased region" description="Polar residues" evidence="1">
    <location>
        <begin position="320"/>
        <end position="330"/>
    </location>
</feature>
<keyword evidence="3" id="KW-1185">Reference proteome</keyword>
<feature type="compositionally biased region" description="Acidic residues" evidence="1">
    <location>
        <begin position="151"/>
        <end position="160"/>
    </location>
</feature>
<reference evidence="2 3" key="1">
    <citation type="journal article" date="2012" name="PLoS Pathog.">
        <title>Diverse lifestyles and strategies of plant pathogenesis encoded in the genomes of eighteen Dothideomycetes fungi.</title>
        <authorList>
            <person name="Ohm R.A."/>
            <person name="Feau N."/>
            <person name="Henrissat B."/>
            <person name="Schoch C.L."/>
            <person name="Horwitz B.A."/>
            <person name="Barry K.W."/>
            <person name="Condon B.J."/>
            <person name="Copeland A.C."/>
            <person name="Dhillon B."/>
            <person name="Glaser F."/>
            <person name="Hesse C.N."/>
            <person name="Kosti I."/>
            <person name="LaButti K."/>
            <person name="Lindquist E.A."/>
            <person name="Lucas S."/>
            <person name="Salamov A.A."/>
            <person name="Bradshaw R.E."/>
            <person name="Ciuffetti L."/>
            <person name="Hamelin R.C."/>
            <person name="Kema G.H.J."/>
            <person name="Lawrence C."/>
            <person name="Scott J.A."/>
            <person name="Spatafora J.W."/>
            <person name="Turgeon B.G."/>
            <person name="de Wit P.J.G.M."/>
            <person name="Zhong S."/>
            <person name="Goodwin S.B."/>
            <person name="Grigoriev I.V."/>
        </authorList>
    </citation>
    <scope>NUCLEOTIDE SEQUENCE [LARGE SCALE GENOMIC DNA]</scope>
    <source>
        <strain evidence="2 3">CIRAD86</strain>
    </source>
</reference>
<feature type="compositionally biased region" description="Low complexity" evidence="1">
    <location>
        <begin position="358"/>
        <end position="375"/>
    </location>
</feature>
<feature type="compositionally biased region" description="Low complexity" evidence="1">
    <location>
        <begin position="664"/>
        <end position="681"/>
    </location>
</feature>
<dbReference type="eggNOG" id="ENOG502SZCS">
    <property type="taxonomic scope" value="Eukaryota"/>
</dbReference>
<dbReference type="AlphaFoldDB" id="N1Q6P9"/>
<evidence type="ECO:0000313" key="3">
    <source>
        <dbReference type="Proteomes" id="UP000016932"/>
    </source>
</evidence>
<feature type="compositionally biased region" description="Basic and acidic residues" evidence="1">
    <location>
        <begin position="232"/>
        <end position="242"/>
    </location>
</feature>
<evidence type="ECO:0000256" key="1">
    <source>
        <dbReference type="SAM" id="MobiDB-lite"/>
    </source>
</evidence>
<dbReference type="OrthoDB" id="3646068at2759"/>
<feature type="compositionally biased region" description="Basic and acidic residues" evidence="1">
    <location>
        <begin position="574"/>
        <end position="597"/>
    </location>
</feature>
<dbReference type="HOGENOM" id="CLU_361725_0_0_1"/>
<accession>N1Q6P9</accession>
<sequence length="773" mass="84769">MVDVVRQVLRASTLTPHGKIGRARLAWRGVAWRGVAWRGVARLRHRDASQRRRTCTASIDRIDRIDRNDRNDRIDRIDTVGLRSLSDTRCKHVRHCPPPLAARTGPDRISRQKTLCSPAKSTLTQLDFIATSSSPYNPTRGRSIFSIPTDSADDDPDFDEPQPKKKQKTTAQASGKRSQQKRAKNAMREHDQSTMTQCWKLLDYARDSDESDGDGDDDEDVDLVAAMLHPPSPDHKSSERALRAGPASDTLDQAALLSGKIGDGASDSESQMTSSPPPRLYNHPALTASSDHGSDTTRPTTAGSDQHPQTPRKGLPVVIPSSQTPSSITLSVHERPQDRGVYQRSPLKDRSTNVSPLKCPAGSSPSSKAPDKSAPIQPQNEANLAIEKGSMQPLWISRVACTPKKETKHLERTATIQDSEEGDMDFNSPGKAVRVTARATIVQESQLESDMIELDATTDDEDYDQHDINDLKSEDNDEMPEHTYYSLMQQSTFNPVDAALDRDANRFGITATQLSTQVQAKTQKVQSHSKGDGIVEDFKEPDEDETSEKAAATGAGLKKLEIEKVNIVVRKHREPSPELGESRPRSIKVEKNVHEDAEVVPSSQPQEKKQLFPETKPTPSRLTHDRLGDWTEAANTNAGLTQAASGSGDIAPVKIMAPPAGRGQTQSHPSQVSTVVPSQQSGPNSVDSLPHMPPRTTVPPPTETIPSSPIPLPPWADDDNGVRMNTETQLTDFSLPRPPSLIEKSNPFICSTLHITTLSRPIQRSELDGYGYP</sequence>
<protein>
    <submittedName>
        <fullName evidence="2">Uncharacterized protein</fullName>
    </submittedName>
</protein>
<dbReference type="Proteomes" id="UP000016932">
    <property type="component" value="Unassembled WGS sequence"/>
</dbReference>
<feature type="compositionally biased region" description="Polar residues" evidence="1">
    <location>
        <begin position="287"/>
        <end position="309"/>
    </location>
</feature>
<gene>
    <name evidence="2" type="ORF">MYCFIDRAFT_169829</name>
</gene>
<feature type="region of interest" description="Disordered" evidence="1">
    <location>
        <begin position="520"/>
        <end position="554"/>
    </location>
</feature>
<evidence type="ECO:0000313" key="2">
    <source>
        <dbReference type="EMBL" id="EME88150.1"/>
    </source>
</evidence>
<feature type="compositionally biased region" description="Pro residues" evidence="1">
    <location>
        <begin position="691"/>
        <end position="714"/>
    </location>
</feature>
<feature type="region of interest" description="Disordered" evidence="1">
    <location>
        <begin position="571"/>
        <end position="626"/>
    </location>
</feature>
<feature type="compositionally biased region" description="Basic and acidic residues" evidence="1">
    <location>
        <begin position="529"/>
        <end position="538"/>
    </location>
</feature>
<organism evidence="2 3">
    <name type="scientific">Pseudocercospora fijiensis (strain CIRAD86)</name>
    <name type="common">Black leaf streak disease fungus</name>
    <name type="synonym">Mycosphaerella fijiensis</name>
    <dbReference type="NCBI Taxonomy" id="383855"/>
    <lineage>
        <taxon>Eukaryota</taxon>
        <taxon>Fungi</taxon>
        <taxon>Dikarya</taxon>
        <taxon>Ascomycota</taxon>
        <taxon>Pezizomycotina</taxon>
        <taxon>Dothideomycetes</taxon>
        <taxon>Dothideomycetidae</taxon>
        <taxon>Mycosphaerellales</taxon>
        <taxon>Mycosphaerellaceae</taxon>
        <taxon>Pseudocercospora</taxon>
    </lineage>
</organism>
<feature type="region of interest" description="Disordered" evidence="1">
    <location>
        <begin position="227"/>
        <end position="388"/>
    </location>
</feature>
<dbReference type="VEuPathDB" id="FungiDB:MYCFIDRAFT_169829"/>
<name>N1Q6P9_PSEFD</name>
<dbReference type="RefSeq" id="XP_007921310.1">
    <property type="nucleotide sequence ID" value="XM_007923119.1"/>
</dbReference>
<dbReference type="GeneID" id="19332414"/>
<feature type="region of interest" description="Disordered" evidence="1">
    <location>
        <begin position="131"/>
        <end position="194"/>
    </location>
</feature>
<dbReference type="EMBL" id="KB446555">
    <property type="protein sequence ID" value="EME88150.1"/>
    <property type="molecule type" value="Genomic_DNA"/>
</dbReference>
<proteinExistence type="predicted"/>
<feature type="region of interest" description="Disordered" evidence="1">
    <location>
        <begin position="641"/>
        <end position="719"/>
    </location>
</feature>